<dbReference type="EMBL" id="JASPKZ010002314">
    <property type="protein sequence ID" value="KAJ9595803.1"/>
    <property type="molecule type" value="Genomic_DNA"/>
</dbReference>
<keyword evidence="2" id="KW-1185">Reference proteome</keyword>
<sequence>AVGLEFRVNNDNNETSFPAANIADGLTSFSENAREDERIKKLIRFSLNCGGHLQWRALEAVVSLSPESFITMITG</sequence>
<protein>
    <submittedName>
        <fullName evidence="1">Uncharacterized protein</fullName>
    </submittedName>
</protein>
<dbReference type="Proteomes" id="UP001233999">
    <property type="component" value="Unassembled WGS sequence"/>
</dbReference>
<accession>A0AAD8AB60</accession>
<feature type="non-terminal residue" evidence="1">
    <location>
        <position position="1"/>
    </location>
</feature>
<organism evidence="1 2">
    <name type="scientific">Diploptera punctata</name>
    <name type="common">Pacific beetle cockroach</name>
    <dbReference type="NCBI Taxonomy" id="6984"/>
    <lineage>
        <taxon>Eukaryota</taxon>
        <taxon>Metazoa</taxon>
        <taxon>Ecdysozoa</taxon>
        <taxon>Arthropoda</taxon>
        <taxon>Hexapoda</taxon>
        <taxon>Insecta</taxon>
        <taxon>Pterygota</taxon>
        <taxon>Neoptera</taxon>
        <taxon>Polyneoptera</taxon>
        <taxon>Dictyoptera</taxon>
        <taxon>Blattodea</taxon>
        <taxon>Blaberoidea</taxon>
        <taxon>Blaberidae</taxon>
        <taxon>Diplopterinae</taxon>
        <taxon>Diploptera</taxon>
    </lineage>
</organism>
<feature type="non-terminal residue" evidence="1">
    <location>
        <position position="75"/>
    </location>
</feature>
<name>A0AAD8AB60_DIPPU</name>
<comment type="caution">
    <text evidence="1">The sequence shown here is derived from an EMBL/GenBank/DDBJ whole genome shotgun (WGS) entry which is preliminary data.</text>
</comment>
<proteinExistence type="predicted"/>
<evidence type="ECO:0000313" key="2">
    <source>
        <dbReference type="Proteomes" id="UP001233999"/>
    </source>
</evidence>
<reference evidence="1" key="1">
    <citation type="journal article" date="2023" name="IScience">
        <title>Live-bearing cockroach genome reveals convergent evolutionary mechanisms linked to viviparity in insects and beyond.</title>
        <authorList>
            <person name="Fouks B."/>
            <person name="Harrison M.C."/>
            <person name="Mikhailova A.A."/>
            <person name="Marchal E."/>
            <person name="English S."/>
            <person name="Carruthers M."/>
            <person name="Jennings E.C."/>
            <person name="Chiamaka E.L."/>
            <person name="Frigard R.A."/>
            <person name="Pippel M."/>
            <person name="Attardo G.M."/>
            <person name="Benoit J.B."/>
            <person name="Bornberg-Bauer E."/>
            <person name="Tobe S.S."/>
        </authorList>
    </citation>
    <scope>NUCLEOTIDE SEQUENCE</scope>
    <source>
        <strain evidence="1">Stay&amp;Tobe</strain>
    </source>
</reference>
<dbReference type="AlphaFoldDB" id="A0AAD8AB60"/>
<evidence type="ECO:0000313" key="1">
    <source>
        <dbReference type="EMBL" id="KAJ9595803.1"/>
    </source>
</evidence>
<gene>
    <name evidence="1" type="ORF">L9F63_013006</name>
</gene>
<reference evidence="1" key="2">
    <citation type="submission" date="2023-05" db="EMBL/GenBank/DDBJ databases">
        <authorList>
            <person name="Fouks B."/>
        </authorList>
    </citation>
    <scope>NUCLEOTIDE SEQUENCE</scope>
    <source>
        <strain evidence="1">Stay&amp;Tobe</strain>
        <tissue evidence="1">Testes</tissue>
    </source>
</reference>